<dbReference type="InterPro" id="IPR008250">
    <property type="entry name" value="ATPase_P-typ_transduc_dom_A_sf"/>
</dbReference>
<dbReference type="NCBIfam" id="TIGR01512">
    <property type="entry name" value="ATPase-IB2_Cd"/>
    <property type="match status" value="1"/>
</dbReference>
<dbReference type="InterPro" id="IPR023298">
    <property type="entry name" value="ATPase_P-typ_TM_dom_sf"/>
</dbReference>
<feature type="transmembrane region" description="Helical" evidence="12">
    <location>
        <begin position="238"/>
        <end position="262"/>
    </location>
</feature>
<evidence type="ECO:0000256" key="2">
    <source>
        <dbReference type="ARBA" id="ARBA00006024"/>
    </source>
</evidence>
<dbReference type="InterPro" id="IPR027256">
    <property type="entry name" value="P-typ_ATPase_IB"/>
</dbReference>
<feature type="transmembrane region" description="Helical" evidence="12">
    <location>
        <begin position="762"/>
        <end position="785"/>
    </location>
</feature>
<evidence type="ECO:0000256" key="5">
    <source>
        <dbReference type="ARBA" id="ARBA00022741"/>
    </source>
</evidence>
<dbReference type="EC" id="7.2.2.9" evidence="10"/>
<dbReference type="PROSITE" id="PS50846">
    <property type="entry name" value="HMA_2"/>
    <property type="match status" value="2"/>
</dbReference>
<dbReference type="SFLD" id="SFLDF00027">
    <property type="entry name" value="p-type_atpase"/>
    <property type="match status" value="1"/>
</dbReference>
<feature type="domain" description="HMA" evidence="13">
    <location>
        <begin position="73"/>
        <end position="139"/>
    </location>
</feature>
<dbReference type="GO" id="GO:0005507">
    <property type="term" value="F:copper ion binding"/>
    <property type="evidence" value="ECO:0007669"/>
    <property type="project" value="TreeGrafter"/>
</dbReference>
<dbReference type="GO" id="GO:0016887">
    <property type="term" value="F:ATP hydrolysis activity"/>
    <property type="evidence" value="ECO:0007669"/>
    <property type="project" value="InterPro"/>
</dbReference>
<reference evidence="14 15" key="1">
    <citation type="journal article" date="2016" name="Nat. Commun.">
        <title>Thousands of microbial genomes shed light on interconnected biogeochemical processes in an aquifer system.</title>
        <authorList>
            <person name="Anantharaman K."/>
            <person name="Brown C.T."/>
            <person name="Hug L.A."/>
            <person name="Sharon I."/>
            <person name="Castelle C.J."/>
            <person name="Probst A.J."/>
            <person name="Thomas B.C."/>
            <person name="Singh A."/>
            <person name="Wilkins M.J."/>
            <person name="Karaoz U."/>
            <person name="Brodie E.L."/>
            <person name="Williams K.H."/>
            <person name="Hubbard S.S."/>
            <person name="Banfield J.F."/>
        </authorList>
    </citation>
    <scope>NUCLEOTIDE SEQUENCE [LARGE SCALE GENOMIC DNA]</scope>
</reference>
<dbReference type="InterPro" id="IPR023299">
    <property type="entry name" value="ATPase_P-typ_cyto_dom_N"/>
</dbReference>
<dbReference type="PRINTS" id="PR00942">
    <property type="entry name" value="CUATPASEI"/>
</dbReference>
<dbReference type="SUPFAM" id="SSF81653">
    <property type="entry name" value="Calcium ATPase, transduction domain A"/>
    <property type="match status" value="1"/>
</dbReference>
<comment type="caution">
    <text evidence="14">The sequence shown here is derived from an EMBL/GenBank/DDBJ whole genome shotgun (WGS) entry which is preliminary data.</text>
</comment>
<feature type="transmembrane region" description="Helical" evidence="12">
    <location>
        <begin position="199"/>
        <end position="217"/>
    </location>
</feature>
<dbReference type="InterPro" id="IPR036163">
    <property type="entry name" value="HMA_dom_sf"/>
</dbReference>
<keyword evidence="4 12" id="KW-0479">Metal-binding</keyword>
<evidence type="ECO:0000259" key="13">
    <source>
        <dbReference type="PROSITE" id="PS50846"/>
    </source>
</evidence>
<dbReference type="InterPro" id="IPR023214">
    <property type="entry name" value="HAD_sf"/>
</dbReference>
<dbReference type="PROSITE" id="PS01047">
    <property type="entry name" value="HMA_1"/>
    <property type="match status" value="1"/>
</dbReference>
<dbReference type="Pfam" id="PF00122">
    <property type="entry name" value="E1-E2_ATPase"/>
    <property type="match status" value="1"/>
</dbReference>
<dbReference type="GO" id="GO:0055070">
    <property type="term" value="P:copper ion homeostasis"/>
    <property type="evidence" value="ECO:0007669"/>
    <property type="project" value="TreeGrafter"/>
</dbReference>
<dbReference type="FunFam" id="2.70.150.10:FF:000002">
    <property type="entry name" value="Copper-transporting ATPase 1, putative"/>
    <property type="match status" value="1"/>
</dbReference>
<dbReference type="InterPro" id="IPR018303">
    <property type="entry name" value="ATPase_P-typ_P_site"/>
</dbReference>
<dbReference type="FunFam" id="3.30.70.100:FF:000005">
    <property type="entry name" value="Copper-exporting P-type ATPase A"/>
    <property type="match status" value="1"/>
</dbReference>
<accession>A0A1F6GXA2</accession>
<comment type="subcellular location">
    <subcellularLocation>
        <location evidence="12">Cell membrane</location>
    </subcellularLocation>
    <subcellularLocation>
        <location evidence="1">Endomembrane system</location>
        <topology evidence="1">Multi-pass membrane protein</topology>
    </subcellularLocation>
</comment>
<keyword evidence="8 12" id="KW-1133">Transmembrane helix</keyword>
<dbReference type="CDD" id="cd00371">
    <property type="entry name" value="HMA"/>
    <property type="match status" value="2"/>
</dbReference>
<feature type="transmembrane region" description="Helical" evidence="12">
    <location>
        <begin position="421"/>
        <end position="443"/>
    </location>
</feature>
<dbReference type="SFLD" id="SFLDG00002">
    <property type="entry name" value="C1.7:_P-type_atpase_like"/>
    <property type="match status" value="1"/>
</dbReference>
<dbReference type="PROSITE" id="PS00154">
    <property type="entry name" value="ATPASE_E1_E2"/>
    <property type="match status" value="1"/>
</dbReference>
<evidence type="ECO:0000256" key="8">
    <source>
        <dbReference type="ARBA" id="ARBA00022989"/>
    </source>
</evidence>
<feature type="transmembrane region" description="Helical" evidence="12">
    <location>
        <begin position="166"/>
        <end position="187"/>
    </location>
</feature>
<evidence type="ECO:0000256" key="10">
    <source>
        <dbReference type="ARBA" id="ARBA00038904"/>
    </source>
</evidence>
<evidence type="ECO:0000313" key="14">
    <source>
        <dbReference type="EMBL" id="OGH02699.1"/>
    </source>
</evidence>
<feature type="domain" description="HMA" evidence="13">
    <location>
        <begin position="2"/>
        <end position="67"/>
    </location>
</feature>
<evidence type="ECO:0000313" key="15">
    <source>
        <dbReference type="Proteomes" id="UP000177583"/>
    </source>
</evidence>
<dbReference type="SFLD" id="SFLDS00003">
    <property type="entry name" value="Haloacid_Dehalogenase"/>
    <property type="match status" value="1"/>
</dbReference>
<dbReference type="Pfam" id="PF00403">
    <property type="entry name" value="HMA"/>
    <property type="match status" value="2"/>
</dbReference>
<dbReference type="NCBIfam" id="TIGR01525">
    <property type="entry name" value="ATPase-IB_hvy"/>
    <property type="match status" value="1"/>
</dbReference>
<dbReference type="PANTHER" id="PTHR43520:SF8">
    <property type="entry name" value="P-TYPE CU(+) TRANSPORTER"/>
    <property type="match status" value="1"/>
</dbReference>
<feature type="transmembrane region" description="Helical" evidence="12">
    <location>
        <begin position="268"/>
        <end position="286"/>
    </location>
</feature>
<dbReference type="Proteomes" id="UP000177583">
    <property type="component" value="Unassembled WGS sequence"/>
</dbReference>
<evidence type="ECO:0000256" key="4">
    <source>
        <dbReference type="ARBA" id="ARBA00022723"/>
    </source>
</evidence>
<dbReference type="Pfam" id="PF00702">
    <property type="entry name" value="Hydrolase"/>
    <property type="match status" value="1"/>
</dbReference>
<name>A0A1F6GXA2_9PROT</name>
<comment type="catalytic activity">
    <reaction evidence="11">
        <text>Cu(2+)(in) + ATP + H2O = Cu(2+)(out) + ADP + phosphate + H(+)</text>
        <dbReference type="Rhea" id="RHEA:10376"/>
        <dbReference type="ChEBI" id="CHEBI:15377"/>
        <dbReference type="ChEBI" id="CHEBI:15378"/>
        <dbReference type="ChEBI" id="CHEBI:29036"/>
        <dbReference type="ChEBI" id="CHEBI:30616"/>
        <dbReference type="ChEBI" id="CHEBI:43474"/>
        <dbReference type="ChEBI" id="CHEBI:456216"/>
        <dbReference type="EC" id="7.2.2.9"/>
    </reaction>
</comment>
<keyword evidence="3 12" id="KW-0812">Transmembrane</keyword>
<dbReference type="PRINTS" id="PR00119">
    <property type="entry name" value="CATATPASE"/>
</dbReference>
<evidence type="ECO:0000256" key="6">
    <source>
        <dbReference type="ARBA" id="ARBA00022840"/>
    </source>
</evidence>
<dbReference type="AlphaFoldDB" id="A0A1F6GXA2"/>
<evidence type="ECO:0000256" key="12">
    <source>
        <dbReference type="RuleBase" id="RU362081"/>
    </source>
</evidence>
<dbReference type="Gene3D" id="3.40.1110.10">
    <property type="entry name" value="Calcium-transporting ATPase, cytoplasmic domain N"/>
    <property type="match status" value="1"/>
</dbReference>
<keyword evidence="5 12" id="KW-0547">Nucleotide-binding</keyword>
<dbReference type="SUPFAM" id="SSF56784">
    <property type="entry name" value="HAD-like"/>
    <property type="match status" value="1"/>
</dbReference>
<evidence type="ECO:0000256" key="1">
    <source>
        <dbReference type="ARBA" id="ARBA00004127"/>
    </source>
</evidence>
<dbReference type="CDD" id="cd02094">
    <property type="entry name" value="P-type_ATPase_Cu-like"/>
    <property type="match status" value="1"/>
</dbReference>
<keyword evidence="7" id="KW-1278">Translocase</keyword>
<dbReference type="InterPro" id="IPR006121">
    <property type="entry name" value="HMA_dom"/>
</dbReference>
<dbReference type="InterPro" id="IPR059000">
    <property type="entry name" value="ATPase_P-type_domA"/>
</dbReference>
<protein>
    <recommendedName>
        <fullName evidence="10">P-type Cu(2+) transporter</fullName>
        <ecNumber evidence="10">7.2.2.9</ecNumber>
    </recommendedName>
</protein>
<evidence type="ECO:0000256" key="7">
    <source>
        <dbReference type="ARBA" id="ARBA00022967"/>
    </source>
</evidence>
<evidence type="ECO:0000256" key="3">
    <source>
        <dbReference type="ARBA" id="ARBA00022692"/>
    </source>
</evidence>
<dbReference type="InterPro" id="IPR001757">
    <property type="entry name" value="P_typ_ATPase"/>
</dbReference>
<dbReference type="InterPro" id="IPR036412">
    <property type="entry name" value="HAD-like_sf"/>
</dbReference>
<gene>
    <name evidence="14" type="ORF">A2557_11490</name>
</gene>
<dbReference type="PANTHER" id="PTHR43520">
    <property type="entry name" value="ATP7, ISOFORM B"/>
    <property type="match status" value="1"/>
</dbReference>
<dbReference type="SUPFAM" id="SSF55008">
    <property type="entry name" value="HMA, heavy metal-associated domain"/>
    <property type="match status" value="2"/>
</dbReference>
<dbReference type="EMBL" id="MFNF01000021">
    <property type="protein sequence ID" value="OGH02699.1"/>
    <property type="molecule type" value="Genomic_DNA"/>
</dbReference>
<keyword evidence="9 12" id="KW-0472">Membrane</keyword>
<dbReference type="GO" id="GO:0012505">
    <property type="term" value="C:endomembrane system"/>
    <property type="evidence" value="ECO:0007669"/>
    <property type="project" value="UniProtKB-SubCell"/>
</dbReference>
<evidence type="ECO:0000256" key="9">
    <source>
        <dbReference type="ARBA" id="ARBA00023136"/>
    </source>
</evidence>
<feature type="transmembrane region" description="Helical" evidence="12">
    <location>
        <begin position="449"/>
        <end position="470"/>
    </location>
</feature>
<comment type="similarity">
    <text evidence="2 12">Belongs to the cation transport ATPase (P-type) (TC 3.A.3) family. Type IB subfamily.</text>
</comment>
<dbReference type="NCBIfam" id="TIGR01511">
    <property type="entry name" value="ATPase-IB1_Cu"/>
    <property type="match status" value="1"/>
</dbReference>
<dbReference type="GO" id="GO:0005886">
    <property type="term" value="C:plasma membrane"/>
    <property type="evidence" value="ECO:0007669"/>
    <property type="project" value="UniProtKB-SubCell"/>
</dbReference>
<evidence type="ECO:0000256" key="11">
    <source>
        <dbReference type="ARBA" id="ARBA00047424"/>
    </source>
</evidence>
<feature type="transmembrane region" description="Helical" evidence="12">
    <location>
        <begin position="791"/>
        <end position="811"/>
    </location>
</feature>
<dbReference type="PRINTS" id="PR00943">
    <property type="entry name" value="CUATPASE"/>
</dbReference>
<dbReference type="SUPFAM" id="SSF81665">
    <property type="entry name" value="Calcium ATPase, transmembrane domain M"/>
    <property type="match status" value="1"/>
</dbReference>
<sequence length="817" mass="86134">MKELLIEVAEMSCASCSAKVEGIAQGTEGVERAKVNLLTESLTLTYDDRLDLPGLLAKLGQGGYPAKLPEKRVSLTFGVEGMSCASCAAKVEQGLTQLPGVEKASVNLATEKVSLRINPDLVQTRTLKEKVEQLGYALKELEAGNAADLEHSAQKQREKEDLKKRFFASSALTLPLFVLAMGPMLGLGLPDILSPQSAPLVYALVQLALCLPVMLIGHRFYSRGFRALAHRAPNMDSLIALGTLASFGNSLWGLSLIAQGQVHGLHQLYFESTAVILALILMGKWLEAGSKQKSVEAMKALLKLKATTARLLDAKGRVTLIPIHEVLPGDRLLVQIGERVPIDGKLRVGETAVDQSFLTGESLPVEKKPGEDLIGASLNQGQPFEMEATKTAEDSALSQIIRMVEEANAAKAPVAALADRISGVFVPVVMGIALTAGLLWYFWGSDPAFAVQAFVAVMVIACPCALGLATPTAIMVGVGRAASLGILVKGGDALEALASVDRIVFDKTGTLTQGQPQVADLKALKGHSEAEVLALMAGAEARSEHVLAKAILSAAQKAQVRPQELEEVKMVKSLGVEGSFQGQRVLVGHYGFLTGQGITEPQPPEALAMHEQGQTAIFLAVGAEVWAVAGISDPVKPEALALVEGLGRLKIKPLMLTGDHAQVARTVAGSLGIEDYGAGLLPGDKLGRIKQLQENGETVAMVGDGINDAPALMQAQVGIAIGKGADVAIESADFILVKDNLLGLLDALALSRRVMAKIKQNLFWAFGYNILGIPFAAGLLVPFGGPALSPMIAALAMALSSVSVLTNSLTLRSFKGR</sequence>
<keyword evidence="6 12" id="KW-0067">ATP-binding</keyword>
<organism evidence="14 15">
    <name type="scientific">Candidatus Lambdaproteobacteria bacterium RIFOXYD2_FULL_56_26</name>
    <dbReference type="NCBI Taxonomy" id="1817773"/>
    <lineage>
        <taxon>Bacteria</taxon>
        <taxon>Pseudomonadati</taxon>
        <taxon>Pseudomonadota</taxon>
        <taxon>Candidatus Lambdaproteobacteria</taxon>
    </lineage>
</organism>
<dbReference type="InterPro" id="IPR044492">
    <property type="entry name" value="P_typ_ATPase_HD_dom"/>
</dbReference>
<dbReference type="Gene3D" id="2.70.150.10">
    <property type="entry name" value="Calcium-transporting ATPase, cytoplasmic transduction domain A"/>
    <property type="match status" value="1"/>
</dbReference>
<dbReference type="GO" id="GO:0005524">
    <property type="term" value="F:ATP binding"/>
    <property type="evidence" value="ECO:0007669"/>
    <property type="project" value="UniProtKB-UniRule"/>
</dbReference>
<dbReference type="Gene3D" id="3.30.70.100">
    <property type="match status" value="2"/>
</dbReference>
<dbReference type="NCBIfam" id="TIGR01494">
    <property type="entry name" value="ATPase_P-type"/>
    <property type="match status" value="1"/>
</dbReference>
<dbReference type="Gene3D" id="3.40.50.1000">
    <property type="entry name" value="HAD superfamily/HAD-like"/>
    <property type="match status" value="1"/>
</dbReference>
<keyword evidence="12" id="KW-1003">Cell membrane</keyword>
<proteinExistence type="inferred from homology"/>
<dbReference type="InterPro" id="IPR017969">
    <property type="entry name" value="Heavy-metal-associated_CS"/>
</dbReference>
<dbReference type="GO" id="GO:0043682">
    <property type="term" value="F:P-type divalent copper transporter activity"/>
    <property type="evidence" value="ECO:0007669"/>
    <property type="project" value="UniProtKB-EC"/>
</dbReference>